<evidence type="ECO:0000313" key="2">
    <source>
        <dbReference type="Proteomes" id="UP000308092"/>
    </source>
</evidence>
<name>A0A4S3JGG7_9EURO</name>
<accession>A0A4S3JGG7</accession>
<organism evidence="1 2">
    <name type="scientific">Aspergillus tanneri</name>
    <dbReference type="NCBI Taxonomy" id="1220188"/>
    <lineage>
        <taxon>Eukaryota</taxon>
        <taxon>Fungi</taxon>
        <taxon>Dikarya</taxon>
        <taxon>Ascomycota</taxon>
        <taxon>Pezizomycotina</taxon>
        <taxon>Eurotiomycetes</taxon>
        <taxon>Eurotiomycetidae</taxon>
        <taxon>Eurotiales</taxon>
        <taxon>Aspergillaceae</taxon>
        <taxon>Aspergillus</taxon>
        <taxon>Aspergillus subgen. Circumdati</taxon>
    </lineage>
</organism>
<dbReference type="VEuPathDB" id="FungiDB:EYZ11_006150"/>
<evidence type="ECO:0000313" key="1">
    <source>
        <dbReference type="EMBL" id="THC94352.1"/>
    </source>
</evidence>
<gene>
    <name evidence="1" type="ORF">EYZ11_006150</name>
</gene>
<proteinExistence type="predicted"/>
<keyword evidence="2" id="KW-1185">Reference proteome</keyword>
<dbReference type="AlphaFoldDB" id="A0A4S3JGG7"/>
<protein>
    <submittedName>
        <fullName evidence="1">Uncharacterized protein</fullName>
    </submittedName>
</protein>
<dbReference type="EMBL" id="SOSA01000212">
    <property type="protein sequence ID" value="THC94352.1"/>
    <property type="molecule type" value="Genomic_DNA"/>
</dbReference>
<dbReference type="Proteomes" id="UP000308092">
    <property type="component" value="Unassembled WGS sequence"/>
</dbReference>
<sequence length="74" mass="8443">MVIRSLLAAFAWMDPDYDATKFIVKCLQLPRSIDAINKRAGTSRGVYYQNADILCKLYKLGYVLTTYKLLVYGT</sequence>
<comment type="caution">
    <text evidence="1">The sequence shown here is derived from an EMBL/GenBank/DDBJ whole genome shotgun (WGS) entry which is preliminary data.</text>
</comment>
<reference evidence="1 2" key="1">
    <citation type="submission" date="2019-03" db="EMBL/GenBank/DDBJ databases">
        <title>The genome sequence of a newly discovered highly antifungal drug resistant Aspergillus species, Aspergillus tanneri NIH 1004.</title>
        <authorList>
            <person name="Mounaud S."/>
            <person name="Singh I."/>
            <person name="Joardar V."/>
            <person name="Pakala S."/>
            <person name="Pakala S."/>
            <person name="Venepally P."/>
            <person name="Hoover J."/>
            <person name="Nierman W."/>
            <person name="Chung J."/>
            <person name="Losada L."/>
        </authorList>
    </citation>
    <scope>NUCLEOTIDE SEQUENCE [LARGE SCALE GENOMIC DNA]</scope>
    <source>
        <strain evidence="1 2">NIH1004</strain>
    </source>
</reference>